<dbReference type="PANTHER" id="PTHR24291">
    <property type="entry name" value="CYTOCHROME P450 FAMILY 4"/>
    <property type="match status" value="1"/>
</dbReference>
<evidence type="ECO:0000256" key="13">
    <source>
        <dbReference type="ARBA" id="ARBA00023136"/>
    </source>
</evidence>
<sequence length="502" mass="58030">MSTENFENSMVERPWVTTKLQQLLFLCTMIALITKVIEKTRFLHALRKIPYPTALPIIGNAYQLNCTPEEFFQKMIQWSKEFGNIFLVWVASRPFIFLYTVEAVKPLLKSTTHTNKSLEYEYLKPWLGIGLVTNNGLKWYVRRKLLTPSFHSGLNDAYLKIIKKQSAILISCLHKEVGKCFDVVPYAKRAALDMICETSMGYYVNAQTNLNNEYVKAVDRIASIVQMRFTNVWVSWNPIFKLTKAGKEHDRSLNIIHSLVNKVIAERKRQRNGNSNRPSKKRQALLDLLLDISQNGTVLTDKDIREEVNTFMYAGHDTTATSISWALYVLGRHPEYQEKILNEYDEIIGTDEITTENINKLIWLDACIKEQWRLYPVVPLIARQIYEPIEILGIQVPRGSTVLINSYLLHRDARFFPEPHVYRPERFLPNSAKIPPFAFIPFSAGSRNCIGWKFATMFIKVAVVSVLKSFNIEAIEKEDDLRFKSELVLINTNGIQLKLMPR</sequence>
<dbReference type="InterPro" id="IPR017972">
    <property type="entry name" value="Cyt_P450_CS"/>
</dbReference>
<protein>
    <submittedName>
        <fullName evidence="16">Cytochrome P450 4c3</fullName>
    </submittedName>
</protein>
<keyword evidence="9" id="KW-0492">Microsome</keyword>
<evidence type="ECO:0000256" key="4">
    <source>
        <dbReference type="ARBA" id="ARBA00004406"/>
    </source>
</evidence>
<dbReference type="InterPro" id="IPR036396">
    <property type="entry name" value="Cyt_P450_sf"/>
</dbReference>
<evidence type="ECO:0000256" key="14">
    <source>
        <dbReference type="PIRSR" id="PIRSR602401-1"/>
    </source>
</evidence>
<dbReference type="GO" id="GO:0020037">
    <property type="term" value="F:heme binding"/>
    <property type="evidence" value="ECO:0007669"/>
    <property type="project" value="InterPro"/>
</dbReference>
<evidence type="ECO:0000313" key="16">
    <source>
        <dbReference type="EMBL" id="EZA59707.1"/>
    </source>
</evidence>
<keyword evidence="18" id="KW-1185">Reference proteome</keyword>
<evidence type="ECO:0000313" key="18">
    <source>
        <dbReference type="Proteomes" id="UP000053097"/>
    </source>
</evidence>
<keyword evidence="6 14" id="KW-0349">Heme</keyword>
<keyword evidence="8" id="KW-0256">Endoplasmic reticulum</keyword>
<dbReference type="InterPro" id="IPR002401">
    <property type="entry name" value="Cyt_P450_E_grp-I"/>
</dbReference>
<evidence type="ECO:0000256" key="2">
    <source>
        <dbReference type="ARBA" id="ARBA00003690"/>
    </source>
</evidence>
<dbReference type="PROSITE" id="PS00086">
    <property type="entry name" value="CYTOCHROME_P450"/>
    <property type="match status" value="1"/>
</dbReference>
<evidence type="ECO:0000256" key="11">
    <source>
        <dbReference type="ARBA" id="ARBA00023004"/>
    </source>
</evidence>
<keyword evidence="11 14" id="KW-0408">Iron</keyword>
<dbReference type="GO" id="GO:0005506">
    <property type="term" value="F:iron ion binding"/>
    <property type="evidence" value="ECO:0007669"/>
    <property type="project" value="InterPro"/>
</dbReference>
<dbReference type="AlphaFoldDB" id="A0A026WUL5"/>
<comment type="similarity">
    <text evidence="5 15">Belongs to the cytochrome P450 family.</text>
</comment>
<dbReference type="GO" id="GO:0005789">
    <property type="term" value="C:endoplasmic reticulum membrane"/>
    <property type="evidence" value="ECO:0007669"/>
    <property type="project" value="UniProtKB-SubCell"/>
</dbReference>
<dbReference type="GO" id="GO:0004497">
    <property type="term" value="F:monooxygenase activity"/>
    <property type="evidence" value="ECO:0007669"/>
    <property type="project" value="UniProtKB-KW"/>
</dbReference>
<dbReference type="EMBL" id="KK107097">
    <property type="protein sequence ID" value="EZA59707.1"/>
    <property type="molecule type" value="Genomic_DNA"/>
</dbReference>
<evidence type="ECO:0000256" key="3">
    <source>
        <dbReference type="ARBA" id="ARBA00004174"/>
    </source>
</evidence>
<dbReference type="OrthoDB" id="1470350at2759"/>
<evidence type="ECO:0000313" key="17">
    <source>
        <dbReference type="EMBL" id="RLU23341.1"/>
    </source>
</evidence>
<proteinExistence type="inferred from homology"/>
<dbReference type="Gene3D" id="1.10.630.10">
    <property type="entry name" value="Cytochrome P450"/>
    <property type="match status" value="1"/>
</dbReference>
<evidence type="ECO:0000256" key="10">
    <source>
        <dbReference type="ARBA" id="ARBA00023002"/>
    </source>
</evidence>
<dbReference type="Proteomes" id="UP000279307">
    <property type="component" value="Chromosome 4"/>
</dbReference>
<evidence type="ECO:0000256" key="7">
    <source>
        <dbReference type="ARBA" id="ARBA00022723"/>
    </source>
</evidence>
<feature type="binding site" description="axial binding residue" evidence="14">
    <location>
        <position position="449"/>
    </location>
    <ligand>
        <name>heme</name>
        <dbReference type="ChEBI" id="CHEBI:30413"/>
    </ligand>
    <ligandPart>
        <name>Fe</name>
        <dbReference type="ChEBI" id="CHEBI:18248"/>
    </ligandPart>
</feature>
<keyword evidence="12 15" id="KW-0503">Monooxygenase</keyword>
<evidence type="ECO:0000256" key="12">
    <source>
        <dbReference type="ARBA" id="ARBA00023033"/>
    </source>
</evidence>
<dbReference type="PRINTS" id="PR00463">
    <property type="entry name" value="EP450I"/>
</dbReference>
<keyword evidence="13" id="KW-0472">Membrane</keyword>
<comment type="function">
    <text evidence="2">May be involved in the metabolism of insect hormones and in the breakdown of synthetic insecticides.</text>
</comment>
<evidence type="ECO:0000256" key="9">
    <source>
        <dbReference type="ARBA" id="ARBA00022848"/>
    </source>
</evidence>
<organism evidence="16 18">
    <name type="scientific">Ooceraea biroi</name>
    <name type="common">Clonal raider ant</name>
    <name type="synonym">Cerapachys biroi</name>
    <dbReference type="NCBI Taxonomy" id="2015173"/>
    <lineage>
        <taxon>Eukaryota</taxon>
        <taxon>Metazoa</taxon>
        <taxon>Ecdysozoa</taxon>
        <taxon>Arthropoda</taxon>
        <taxon>Hexapoda</taxon>
        <taxon>Insecta</taxon>
        <taxon>Pterygota</taxon>
        <taxon>Neoptera</taxon>
        <taxon>Endopterygota</taxon>
        <taxon>Hymenoptera</taxon>
        <taxon>Apocrita</taxon>
        <taxon>Aculeata</taxon>
        <taxon>Formicoidea</taxon>
        <taxon>Formicidae</taxon>
        <taxon>Dorylinae</taxon>
        <taxon>Ooceraea</taxon>
    </lineage>
</organism>
<dbReference type="OMA" id="WRLYPVT"/>
<reference evidence="17" key="2">
    <citation type="journal article" date="2018" name="Genome Res.">
        <title>The genomic architecture and molecular evolution of ant odorant receptors.</title>
        <authorList>
            <person name="McKenzie S.K."/>
            <person name="Kronauer D.J.C."/>
        </authorList>
    </citation>
    <scope>NUCLEOTIDE SEQUENCE [LARGE SCALE GENOMIC DNA]</scope>
    <source>
        <strain evidence="17">Clonal line C1</strain>
    </source>
</reference>
<dbReference type="EMBL" id="QOIP01000004">
    <property type="protein sequence ID" value="RLU23341.1"/>
    <property type="molecule type" value="Genomic_DNA"/>
</dbReference>
<dbReference type="InterPro" id="IPR050196">
    <property type="entry name" value="Cytochrome_P450_Monoox"/>
</dbReference>
<evidence type="ECO:0000256" key="15">
    <source>
        <dbReference type="RuleBase" id="RU000461"/>
    </source>
</evidence>
<comment type="cofactor">
    <cofactor evidence="1 14">
        <name>heme</name>
        <dbReference type="ChEBI" id="CHEBI:30413"/>
    </cofactor>
</comment>
<reference evidence="16 18" key="1">
    <citation type="journal article" date="2014" name="Curr. Biol.">
        <title>The genome of the clonal raider ant Cerapachys biroi.</title>
        <authorList>
            <person name="Oxley P.R."/>
            <person name="Ji L."/>
            <person name="Fetter-Pruneda I."/>
            <person name="McKenzie S.K."/>
            <person name="Li C."/>
            <person name="Hu H."/>
            <person name="Zhang G."/>
            <person name="Kronauer D.J."/>
        </authorList>
    </citation>
    <scope>NUCLEOTIDE SEQUENCE [LARGE SCALE GENOMIC DNA]</scope>
</reference>
<dbReference type="Proteomes" id="UP000053097">
    <property type="component" value="Unassembled WGS sequence"/>
</dbReference>
<dbReference type="PRINTS" id="PR00385">
    <property type="entry name" value="P450"/>
</dbReference>
<dbReference type="Pfam" id="PF00067">
    <property type="entry name" value="p450"/>
    <property type="match status" value="1"/>
</dbReference>
<comment type="subcellular location">
    <subcellularLocation>
        <location evidence="4">Endoplasmic reticulum membrane</location>
        <topology evidence="4">Peripheral membrane protein</topology>
    </subcellularLocation>
    <subcellularLocation>
        <location evidence="3">Microsome membrane</location>
        <topology evidence="3">Peripheral membrane protein</topology>
    </subcellularLocation>
</comment>
<dbReference type="PANTHER" id="PTHR24291:SF189">
    <property type="entry name" value="CYTOCHROME P450 4C3-RELATED"/>
    <property type="match status" value="1"/>
</dbReference>
<dbReference type="InterPro" id="IPR001128">
    <property type="entry name" value="Cyt_P450"/>
</dbReference>
<evidence type="ECO:0000256" key="5">
    <source>
        <dbReference type="ARBA" id="ARBA00010617"/>
    </source>
</evidence>
<dbReference type="STRING" id="2015173.A0A026WUL5"/>
<evidence type="ECO:0000256" key="8">
    <source>
        <dbReference type="ARBA" id="ARBA00022824"/>
    </source>
</evidence>
<dbReference type="GO" id="GO:0016705">
    <property type="term" value="F:oxidoreductase activity, acting on paired donors, with incorporation or reduction of molecular oxygen"/>
    <property type="evidence" value="ECO:0007669"/>
    <property type="project" value="InterPro"/>
</dbReference>
<keyword evidence="10 15" id="KW-0560">Oxidoreductase</keyword>
<keyword evidence="7 14" id="KW-0479">Metal-binding</keyword>
<name>A0A026WUL5_OOCBI</name>
<evidence type="ECO:0000256" key="6">
    <source>
        <dbReference type="ARBA" id="ARBA00022617"/>
    </source>
</evidence>
<dbReference type="CDD" id="cd20628">
    <property type="entry name" value="CYP4"/>
    <property type="match status" value="1"/>
</dbReference>
<reference evidence="17" key="3">
    <citation type="submission" date="2018-07" db="EMBL/GenBank/DDBJ databases">
        <authorList>
            <person name="Mckenzie S.K."/>
            <person name="Kronauer D.J.C."/>
        </authorList>
    </citation>
    <scope>NUCLEOTIDE SEQUENCE</scope>
    <source>
        <strain evidence="17">Clonal line C1</strain>
    </source>
</reference>
<dbReference type="SUPFAM" id="SSF48264">
    <property type="entry name" value="Cytochrome P450"/>
    <property type="match status" value="1"/>
</dbReference>
<evidence type="ECO:0000256" key="1">
    <source>
        <dbReference type="ARBA" id="ARBA00001971"/>
    </source>
</evidence>
<gene>
    <name evidence="17" type="ORF">DMN91_003545</name>
    <name evidence="16" type="ORF">X777_16406</name>
</gene>
<accession>A0A026WUL5</accession>